<keyword evidence="4" id="KW-1185">Reference proteome</keyword>
<dbReference type="PANTHER" id="PTHR28288:SF1">
    <property type="entry name" value="INHIBITOR I9 DOMAIN-CONTAINING PROTEIN"/>
    <property type="match status" value="1"/>
</dbReference>
<gene>
    <name evidence="3" type="ORF">VE01_00471</name>
</gene>
<evidence type="ECO:0000313" key="3">
    <source>
        <dbReference type="EMBL" id="OBU01779.1"/>
    </source>
</evidence>
<dbReference type="InterPro" id="IPR037045">
    <property type="entry name" value="S8pro/Inhibitor_I9_sf"/>
</dbReference>
<dbReference type="RefSeq" id="XP_018135511.1">
    <property type="nucleotide sequence ID" value="XM_018270002.1"/>
</dbReference>
<dbReference type="SUPFAM" id="SSF54897">
    <property type="entry name" value="Protease propeptides/inhibitors"/>
    <property type="match status" value="1"/>
</dbReference>
<protein>
    <recommendedName>
        <fullName evidence="5">Inhibitor I9 domain-containing protein</fullName>
    </recommendedName>
</protein>
<dbReference type="PANTHER" id="PTHR28288">
    <property type="entry name" value="PROTEASE B INHIBITOR 2"/>
    <property type="match status" value="1"/>
</dbReference>
<proteinExistence type="inferred from homology"/>
<organism evidence="3 4">
    <name type="scientific">Pseudogymnoascus verrucosus</name>
    <dbReference type="NCBI Taxonomy" id="342668"/>
    <lineage>
        <taxon>Eukaryota</taxon>
        <taxon>Fungi</taxon>
        <taxon>Dikarya</taxon>
        <taxon>Ascomycota</taxon>
        <taxon>Pezizomycotina</taxon>
        <taxon>Leotiomycetes</taxon>
        <taxon>Thelebolales</taxon>
        <taxon>Thelebolaceae</taxon>
        <taxon>Pseudogymnoascus</taxon>
    </lineage>
</organism>
<dbReference type="GO" id="GO:0004866">
    <property type="term" value="F:endopeptidase inhibitor activity"/>
    <property type="evidence" value="ECO:0007669"/>
    <property type="project" value="TreeGrafter"/>
</dbReference>
<dbReference type="GeneID" id="28833857"/>
<evidence type="ECO:0000256" key="2">
    <source>
        <dbReference type="SAM" id="SignalP"/>
    </source>
</evidence>
<evidence type="ECO:0000313" key="4">
    <source>
        <dbReference type="Proteomes" id="UP000091956"/>
    </source>
</evidence>
<sequence>MKLSLLPILTFLALASAATQPQRQVIVSYPDNTPYSVLEAAMDEIRAAGGMITHEYKIFKGFAAKASVKALETVQAMGTEYVALIEEDAIISVNSGNAQ</sequence>
<dbReference type="Gene3D" id="3.30.70.80">
    <property type="entry name" value="Peptidase S8 propeptide/proteinase inhibitor I9"/>
    <property type="match status" value="1"/>
</dbReference>
<dbReference type="EMBL" id="KV460206">
    <property type="protein sequence ID" value="OBU01779.1"/>
    <property type="molecule type" value="Genomic_DNA"/>
</dbReference>
<evidence type="ECO:0000256" key="1">
    <source>
        <dbReference type="ARBA" id="ARBA00038069"/>
    </source>
</evidence>
<name>A0A2P2SY42_9PEZI</name>
<reference evidence="3 4" key="1">
    <citation type="submission" date="2016-03" db="EMBL/GenBank/DDBJ databases">
        <title>Comparative genomics of Pseudogymnoascus destructans, the fungus causing white-nose syndrome of bats.</title>
        <authorList>
            <person name="Palmer J.M."/>
            <person name="Drees K.P."/>
            <person name="Foster J.T."/>
            <person name="Lindner D.L."/>
        </authorList>
    </citation>
    <scope>NUCLEOTIDE SEQUENCE [LARGE SCALE GENOMIC DNA]</scope>
    <source>
        <strain evidence="3 4">UAMH 10579</strain>
    </source>
</reference>
<keyword evidence="2" id="KW-0732">Signal</keyword>
<dbReference type="OrthoDB" id="3888684at2759"/>
<feature type="signal peptide" evidence="2">
    <location>
        <begin position="1"/>
        <end position="17"/>
    </location>
</feature>
<dbReference type="Proteomes" id="UP000091956">
    <property type="component" value="Unassembled WGS sequence"/>
</dbReference>
<dbReference type="GO" id="GO:0042144">
    <property type="term" value="P:vacuole fusion, non-autophagic"/>
    <property type="evidence" value="ECO:0007669"/>
    <property type="project" value="TreeGrafter"/>
</dbReference>
<evidence type="ECO:0008006" key="5">
    <source>
        <dbReference type="Google" id="ProtNLM"/>
    </source>
</evidence>
<reference evidence="4" key="2">
    <citation type="journal article" date="2018" name="Nat. Commun.">
        <title>Extreme sensitivity to ultraviolet light in the fungal pathogen causing white-nose syndrome of bats.</title>
        <authorList>
            <person name="Palmer J.M."/>
            <person name="Drees K.P."/>
            <person name="Foster J.T."/>
            <person name="Lindner D.L."/>
        </authorList>
    </citation>
    <scope>NUCLEOTIDE SEQUENCE [LARGE SCALE GENOMIC DNA]</scope>
    <source>
        <strain evidence="4">UAMH 10579</strain>
    </source>
</reference>
<comment type="similarity">
    <text evidence="1">Belongs to the protease inhibitor I9 family.</text>
</comment>
<dbReference type="InterPro" id="IPR052471">
    <property type="entry name" value="PBI_I9"/>
</dbReference>
<dbReference type="AlphaFoldDB" id="A0A2P2SY42"/>
<accession>A0A2P2SY42</accession>
<feature type="chain" id="PRO_5015120519" description="Inhibitor I9 domain-containing protein" evidence="2">
    <location>
        <begin position="18"/>
        <end position="99"/>
    </location>
</feature>